<protein>
    <submittedName>
        <fullName evidence="1">Helix-turn-helix domain-containing protein</fullName>
    </submittedName>
</protein>
<evidence type="ECO:0000313" key="1">
    <source>
        <dbReference type="EMBL" id="WOT03394.1"/>
    </source>
</evidence>
<evidence type="ECO:0000313" key="2">
    <source>
        <dbReference type="Proteomes" id="UP000234560"/>
    </source>
</evidence>
<dbReference type="KEGG" id="cpyr:CYJ47_06475"/>
<dbReference type="AlphaFoldDB" id="A0AAF1BTP7"/>
<proteinExistence type="predicted"/>
<dbReference type="EMBL" id="CP136958">
    <property type="protein sequence ID" value="WOT03394.1"/>
    <property type="molecule type" value="Genomic_DNA"/>
</dbReference>
<organism evidence="1 2">
    <name type="scientific">Corynebacterium pyruviciproducens</name>
    <dbReference type="NCBI Taxonomy" id="598660"/>
    <lineage>
        <taxon>Bacteria</taxon>
        <taxon>Bacillati</taxon>
        <taxon>Actinomycetota</taxon>
        <taxon>Actinomycetes</taxon>
        <taxon>Mycobacteriales</taxon>
        <taxon>Corynebacteriaceae</taxon>
        <taxon>Corynebacterium</taxon>
    </lineage>
</organism>
<name>A0AAF1BTP7_9CORY</name>
<gene>
    <name evidence="1" type="ORF">CYJ47_06475</name>
</gene>
<reference evidence="1" key="1">
    <citation type="submission" date="2017-12" db="EMBL/GenBank/DDBJ databases">
        <authorList>
            <person name="Thomas-White K."/>
            <person name="Wolfe A.J."/>
        </authorList>
    </citation>
    <scope>NUCLEOTIDE SEQUENCE</scope>
    <source>
        <strain evidence="1">UMB0763</strain>
    </source>
</reference>
<reference evidence="1" key="2">
    <citation type="submission" date="2023-10" db="EMBL/GenBank/DDBJ databases">
        <authorList>
            <person name="Choi B."/>
        </authorList>
    </citation>
    <scope>NUCLEOTIDE SEQUENCE</scope>
    <source>
        <strain evidence="1">UMB0763</strain>
    </source>
</reference>
<accession>A0AAF1BTP7</accession>
<dbReference type="Proteomes" id="UP000234560">
    <property type="component" value="Chromosome"/>
</dbReference>
<dbReference type="RefSeq" id="WP_101678970.1">
    <property type="nucleotide sequence ID" value="NZ_CP136958.1"/>
</dbReference>
<sequence length="168" mass="19358">MPSISTDEIIALLEQGLSQAEVSRIYGCSRQYIHKLIKQAGYTQAFTAQTQLIRDNFPWEIEDPEVYGNTVYIQLWLMARFNDDPDSISEESVKRVKALVRKLVNFSQVVDYNPEYPWVKGLLNTRGLAFLPRGEADHDLAIKNRPGVKITHEGEKLWKIPDLKKLRL</sequence>